<dbReference type="PANTHER" id="PTHR10953">
    <property type="entry name" value="UBIQUITIN-ACTIVATING ENZYME E1"/>
    <property type="match status" value="1"/>
</dbReference>
<dbReference type="Gene3D" id="3.40.50.720">
    <property type="entry name" value="NAD(P)-binding Rossmann-like Domain"/>
    <property type="match status" value="1"/>
</dbReference>
<accession>A0A381XMC7</accession>
<dbReference type="InterPro" id="IPR000594">
    <property type="entry name" value="ThiF_NAD_FAD-bd"/>
</dbReference>
<dbReference type="GO" id="GO:0016779">
    <property type="term" value="F:nucleotidyltransferase activity"/>
    <property type="evidence" value="ECO:0007669"/>
    <property type="project" value="TreeGrafter"/>
</dbReference>
<dbReference type="GO" id="GO:0005737">
    <property type="term" value="C:cytoplasm"/>
    <property type="evidence" value="ECO:0007669"/>
    <property type="project" value="TreeGrafter"/>
</dbReference>
<feature type="domain" description="THIF-type NAD/FAD binding fold" evidence="1">
    <location>
        <begin position="2"/>
        <end position="232"/>
    </location>
</feature>
<dbReference type="InterPro" id="IPR045886">
    <property type="entry name" value="ThiF/MoeB/HesA"/>
</dbReference>
<feature type="non-terminal residue" evidence="2">
    <location>
        <position position="1"/>
    </location>
</feature>
<dbReference type="Pfam" id="PF00899">
    <property type="entry name" value="ThiF"/>
    <property type="match status" value="1"/>
</dbReference>
<dbReference type="AlphaFoldDB" id="A0A381XMC7"/>
<dbReference type="GO" id="GO:0004792">
    <property type="term" value="F:thiosulfate-cyanide sulfurtransferase activity"/>
    <property type="evidence" value="ECO:0007669"/>
    <property type="project" value="TreeGrafter"/>
</dbReference>
<dbReference type="InterPro" id="IPR035985">
    <property type="entry name" value="Ubiquitin-activating_enz"/>
</dbReference>
<protein>
    <recommendedName>
        <fullName evidence="1">THIF-type NAD/FAD binding fold domain-containing protein</fullName>
    </recommendedName>
</protein>
<dbReference type="EMBL" id="UINC01015606">
    <property type="protein sequence ID" value="SVA65601.1"/>
    <property type="molecule type" value="Genomic_DNA"/>
</dbReference>
<evidence type="ECO:0000259" key="1">
    <source>
        <dbReference type="Pfam" id="PF00899"/>
    </source>
</evidence>
<dbReference type="PANTHER" id="PTHR10953:SF102">
    <property type="entry name" value="ADENYLYLTRANSFERASE AND SULFURTRANSFERASE MOCS3"/>
    <property type="match status" value="1"/>
</dbReference>
<proteinExistence type="predicted"/>
<dbReference type="CDD" id="cd00757">
    <property type="entry name" value="ThiF_MoeB_HesA_family"/>
    <property type="match status" value="1"/>
</dbReference>
<evidence type="ECO:0000313" key="2">
    <source>
        <dbReference type="EMBL" id="SVA65601.1"/>
    </source>
</evidence>
<name>A0A381XMC7_9ZZZZ</name>
<gene>
    <name evidence="2" type="ORF">METZ01_LOCUS118455</name>
</gene>
<dbReference type="SUPFAM" id="SSF69572">
    <property type="entry name" value="Activating enzymes of the ubiquitin-like proteins"/>
    <property type="match status" value="1"/>
</dbReference>
<reference evidence="2" key="1">
    <citation type="submission" date="2018-05" db="EMBL/GenBank/DDBJ databases">
        <authorList>
            <person name="Lanie J.A."/>
            <person name="Ng W.-L."/>
            <person name="Kazmierczak K.M."/>
            <person name="Andrzejewski T.M."/>
            <person name="Davidsen T.M."/>
            <person name="Wayne K.J."/>
            <person name="Tettelin H."/>
            <person name="Glass J.I."/>
            <person name="Rusch D."/>
            <person name="Podicherti R."/>
            <person name="Tsui H.-C.T."/>
            <person name="Winkler M.E."/>
        </authorList>
    </citation>
    <scope>NUCLEOTIDE SEQUENCE</scope>
</reference>
<sequence length="238" mass="25740">VYSWQTTVKGFGEEGQRRLKAATVMISRIGGLGGLVAYELAAAGIGRLVLAHKGNLKPSDLNRQLLMRHNRLGQARIETAVESLKALNPRLEIVAVPENVSDDNVADLVGRADVAVDCAPLFKERFAMNEACVRLAKPMVECAMYETEAHITTFAPGKTGCLRCLYPEEPGDWQRRFPVIGAVSGTVGCLGAMEAIKIIAGLGEPLFGRLLTMDLRNMSFQEVKIRQDPGCLVCAGNG</sequence>
<organism evidence="2">
    <name type="scientific">marine metagenome</name>
    <dbReference type="NCBI Taxonomy" id="408172"/>
    <lineage>
        <taxon>unclassified sequences</taxon>
        <taxon>metagenomes</taxon>
        <taxon>ecological metagenomes</taxon>
    </lineage>
</organism>
<dbReference type="GO" id="GO:0008641">
    <property type="term" value="F:ubiquitin-like modifier activating enzyme activity"/>
    <property type="evidence" value="ECO:0007669"/>
    <property type="project" value="InterPro"/>
</dbReference>